<dbReference type="Proteomes" id="UP000292082">
    <property type="component" value="Unassembled WGS sequence"/>
</dbReference>
<protein>
    <submittedName>
        <fullName evidence="2">Uncharacterized protein</fullName>
    </submittedName>
</protein>
<gene>
    <name evidence="2" type="ORF">BD310DRAFT_726922</name>
</gene>
<name>A0A4Q9PL46_9APHY</name>
<dbReference type="AlphaFoldDB" id="A0A4Q9PL46"/>
<evidence type="ECO:0000313" key="3">
    <source>
        <dbReference type="Proteomes" id="UP000292082"/>
    </source>
</evidence>
<keyword evidence="3" id="KW-1185">Reference proteome</keyword>
<reference evidence="2 3" key="1">
    <citation type="submission" date="2019-01" db="EMBL/GenBank/DDBJ databases">
        <title>Draft genome sequences of three monokaryotic isolates of the white-rot basidiomycete fungus Dichomitus squalens.</title>
        <authorList>
            <consortium name="DOE Joint Genome Institute"/>
            <person name="Lopez S.C."/>
            <person name="Andreopoulos B."/>
            <person name="Pangilinan J."/>
            <person name="Lipzen A."/>
            <person name="Riley R."/>
            <person name="Ahrendt S."/>
            <person name="Ng V."/>
            <person name="Barry K."/>
            <person name="Daum C."/>
            <person name="Grigoriev I.V."/>
            <person name="Hilden K.S."/>
            <person name="Makela M.R."/>
            <person name="de Vries R.P."/>
        </authorList>
    </citation>
    <scope>NUCLEOTIDE SEQUENCE [LARGE SCALE GENOMIC DNA]</scope>
    <source>
        <strain evidence="2 3">CBS 464.89</strain>
    </source>
</reference>
<proteinExistence type="predicted"/>
<organism evidence="2 3">
    <name type="scientific">Dichomitus squalens</name>
    <dbReference type="NCBI Taxonomy" id="114155"/>
    <lineage>
        <taxon>Eukaryota</taxon>
        <taxon>Fungi</taxon>
        <taxon>Dikarya</taxon>
        <taxon>Basidiomycota</taxon>
        <taxon>Agaricomycotina</taxon>
        <taxon>Agaricomycetes</taxon>
        <taxon>Polyporales</taxon>
        <taxon>Polyporaceae</taxon>
        <taxon>Dichomitus</taxon>
    </lineage>
</organism>
<dbReference type="EMBL" id="ML145180">
    <property type="protein sequence ID" value="TBU54864.1"/>
    <property type="molecule type" value="Genomic_DNA"/>
</dbReference>
<evidence type="ECO:0000256" key="1">
    <source>
        <dbReference type="SAM" id="MobiDB-lite"/>
    </source>
</evidence>
<accession>A0A4Q9PL46</accession>
<feature type="region of interest" description="Disordered" evidence="1">
    <location>
        <begin position="151"/>
        <end position="172"/>
    </location>
</feature>
<sequence length="172" mass="19310">MAKYVLFRKSPQHKAYRVVLQARILLSSRVPSRVSIARSSFTTTNCRPMGVETTARHLTRMPVRTPGPRVLDVHDAQGRRPRRLRPGPLLDGSSTRTFACVSCLLPLPTRFSPHRTRITSVLKASRCPVSTFYPPKNGDIVRSHTDYIHRGADGNRMGQSDLDVPQQWAAPN</sequence>
<evidence type="ECO:0000313" key="2">
    <source>
        <dbReference type="EMBL" id="TBU54864.1"/>
    </source>
</evidence>